<evidence type="ECO:0000256" key="4">
    <source>
        <dbReference type="ARBA" id="ARBA00022701"/>
    </source>
</evidence>
<dbReference type="Pfam" id="PF18198">
    <property type="entry name" value="AAA_lid_11"/>
    <property type="match status" value="1"/>
</dbReference>
<keyword evidence="5" id="KW-0547">Nucleotide-binding</keyword>
<accession>A0A7S3IEY3</accession>
<dbReference type="EMBL" id="HBIH01001917">
    <property type="protein sequence ID" value="CAE0320161.1"/>
    <property type="molecule type" value="Transcribed_RNA"/>
</dbReference>
<dbReference type="GO" id="GO:0051959">
    <property type="term" value="F:dynein light intermediate chain binding"/>
    <property type="evidence" value="ECO:0007669"/>
    <property type="project" value="InterPro"/>
</dbReference>
<evidence type="ECO:0000256" key="8">
    <source>
        <dbReference type="ARBA" id="ARBA00023054"/>
    </source>
</evidence>
<evidence type="ECO:0000256" key="7">
    <source>
        <dbReference type="ARBA" id="ARBA00023017"/>
    </source>
</evidence>
<evidence type="ECO:0000256" key="11">
    <source>
        <dbReference type="ARBA" id="ARBA00023212"/>
    </source>
</evidence>
<evidence type="ECO:0000259" key="15">
    <source>
        <dbReference type="Pfam" id="PF18199"/>
    </source>
</evidence>
<feature type="domain" description="Dynein heavy chain AAA lid" evidence="14">
    <location>
        <begin position="364"/>
        <end position="502"/>
    </location>
</feature>
<proteinExistence type="predicted"/>
<dbReference type="GO" id="GO:0005929">
    <property type="term" value="C:cilium"/>
    <property type="evidence" value="ECO:0007669"/>
    <property type="project" value="UniProtKB-SubCell"/>
</dbReference>
<keyword evidence="12" id="KW-0966">Cell projection</keyword>
<dbReference type="Pfam" id="PF18199">
    <property type="entry name" value="Dynein_C"/>
    <property type="match status" value="1"/>
</dbReference>
<dbReference type="InterPro" id="IPR004273">
    <property type="entry name" value="Dynein_heavy_D6_P-loop"/>
</dbReference>
<dbReference type="Gene3D" id="1.20.1270.280">
    <property type="match status" value="1"/>
</dbReference>
<dbReference type="GO" id="GO:0007018">
    <property type="term" value="P:microtubule-based movement"/>
    <property type="evidence" value="ECO:0007669"/>
    <property type="project" value="InterPro"/>
</dbReference>
<dbReference type="FunFam" id="3.10.490.20:FF:000005">
    <property type="entry name" value="Dynein axonemal heavy chain 6"/>
    <property type="match status" value="1"/>
</dbReference>
<evidence type="ECO:0000256" key="2">
    <source>
        <dbReference type="ARBA" id="ARBA00004245"/>
    </source>
</evidence>
<keyword evidence="6" id="KW-0067">ATP-binding</keyword>
<evidence type="ECO:0000256" key="10">
    <source>
        <dbReference type="ARBA" id="ARBA00023175"/>
    </source>
</evidence>
<dbReference type="InterPro" id="IPR041228">
    <property type="entry name" value="Dynein_C"/>
</dbReference>
<protein>
    <recommendedName>
        <fullName evidence="17">Dynein heavy chain</fullName>
    </recommendedName>
</protein>
<keyword evidence="10" id="KW-0505">Motor protein</keyword>
<comment type="subcellular location">
    <subcellularLocation>
        <location evidence="1">Cell projection</location>
        <location evidence="1">Cilium</location>
    </subcellularLocation>
    <subcellularLocation>
        <location evidence="2">Cytoplasm</location>
        <location evidence="2">Cytoskeleton</location>
    </subcellularLocation>
</comment>
<dbReference type="GO" id="GO:0005524">
    <property type="term" value="F:ATP binding"/>
    <property type="evidence" value="ECO:0007669"/>
    <property type="project" value="UniProtKB-KW"/>
</dbReference>
<name>A0A7S3IEY3_9SPIT</name>
<evidence type="ECO:0000256" key="9">
    <source>
        <dbReference type="ARBA" id="ARBA00023069"/>
    </source>
</evidence>
<dbReference type="GO" id="GO:0045505">
    <property type="term" value="F:dynein intermediate chain binding"/>
    <property type="evidence" value="ECO:0007669"/>
    <property type="project" value="InterPro"/>
</dbReference>
<sequence length="819" mass="94064">MKTSGLFFCISDLANIDPMYQYSLDFFKGLFTTAIMNSEKSDDLQERLGFLNKEFLESLYRNICRSLFEKDKLIFSALLTFKLMEMAHEVEDPEFRFFLTGGVSLGEQLPVCPCDWMAEKQWGELNRLSLLKNFNGFLDHFINEHDYYKKMYDSANPQDFELPDKWKHLDKLQFMCIQRCIRPDLLVPAISNFVVDKIGHYFVTPPAFDLGIIFKDSAPTIPLVFVLSPGADPLNNLEKYAESKKKAVMKVSLGQGQGPKAEAFIKDACQIGNWVMLQNCHLARSWMPSLEKIVLEFAEKQESIHEDFRLFLTSMPADYFPVSVLQNSVKLTTEPPRGLRANLKRTYQNMSQNFIEDCSKPEIWRKLLFCIGFFHAVIQERRKFGPLGWNIRYEFNDSDLETSFTMLKLFLDSQDEIPWDALVFVTGHINYGGRVTDDLDRRCLITILEKYCQTECLKDSYRFSNSGLYYAPPDGPIDSYRHYIEDLPINDSPEVFGLHENANINFQTQESNRVVDIILSIQPRLSSAGGGLTPDEIVLEKAKDYLERLPEPLDKSTGSKELFHANEKGLIPSLSTVLVQEMEKFNRLLKVMKNSLIDIDLAIKGFIVMSATLDSMYLKLQNNQVPDNWSSVAYPSLKPLSSWFVDLIERIAFMDDWLKNGNPNSYWMPGMFYPQGFMTGVLQTHARQYKIAIDQLSFSFEILQAEKFDEIDEKPEDGVYIHGLYIDGARYDRENQVVADQFPAKMTETMPVIHFKPQADYKPDPEDYQAPLYKTSVRAGVLSTTGQSTNFIINVSVPTKDSPNLWVQRAAALLCMLND</sequence>
<evidence type="ECO:0000313" key="16">
    <source>
        <dbReference type="EMBL" id="CAE0320161.1"/>
    </source>
</evidence>
<evidence type="ECO:0000256" key="12">
    <source>
        <dbReference type="ARBA" id="ARBA00023273"/>
    </source>
</evidence>
<evidence type="ECO:0000256" key="5">
    <source>
        <dbReference type="ARBA" id="ARBA00022741"/>
    </source>
</evidence>
<reference evidence="16" key="1">
    <citation type="submission" date="2021-01" db="EMBL/GenBank/DDBJ databases">
        <authorList>
            <person name="Corre E."/>
            <person name="Pelletier E."/>
            <person name="Niang G."/>
            <person name="Scheremetjew M."/>
            <person name="Finn R."/>
            <person name="Kale V."/>
            <person name="Holt S."/>
            <person name="Cochrane G."/>
            <person name="Meng A."/>
            <person name="Brown T."/>
            <person name="Cohen L."/>
        </authorList>
    </citation>
    <scope>NUCLEOTIDE SEQUENCE</scope>
    <source>
        <strain evidence="16">S3</strain>
    </source>
</reference>
<keyword evidence="9" id="KW-0969">Cilium</keyword>
<dbReference type="AlphaFoldDB" id="A0A7S3IEY3"/>
<dbReference type="PANTHER" id="PTHR22878">
    <property type="entry name" value="DYNEIN HEAVY CHAIN 6, AXONEMAL-LIKE-RELATED"/>
    <property type="match status" value="1"/>
</dbReference>
<evidence type="ECO:0000256" key="1">
    <source>
        <dbReference type="ARBA" id="ARBA00004138"/>
    </source>
</evidence>
<dbReference type="Gene3D" id="1.10.8.1220">
    <property type="match status" value="1"/>
</dbReference>
<dbReference type="Gene3D" id="1.10.8.720">
    <property type="entry name" value="Region D6 of dynein motor"/>
    <property type="match status" value="1"/>
</dbReference>
<dbReference type="InterPro" id="IPR027417">
    <property type="entry name" value="P-loop_NTPase"/>
</dbReference>
<keyword evidence="3" id="KW-0963">Cytoplasm</keyword>
<organism evidence="16">
    <name type="scientific">Strombidium inclinatum</name>
    <dbReference type="NCBI Taxonomy" id="197538"/>
    <lineage>
        <taxon>Eukaryota</taxon>
        <taxon>Sar</taxon>
        <taxon>Alveolata</taxon>
        <taxon>Ciliophora</taxon>
        <taxon>Intramacronucleata</taxon>
        <taxon>Spirotrichea</taxon>
        <taxon>Oligotrichia</taxon>
        <taxon>Strombidiidae</taxon>
        <taxon>Strombidium</taxon>
    </lineage>
</organism>
<evidence type="ECO:0000256" key="3">
    <source>
        <dbReference type="ARBA" id="ARBA00022490"/>
    </source>
</evidence>
<dbReference type="GO" id="GO:0030286">
    <property type="term" value="C:dynein complex"/>
    <property type="evidence" value="ECO:0007669"/>
    <property type="project" value="UniProtKB-KW"/>
</dbReference>
<dbReference type="Pfam" id="PF03028">
    <property type="entry name" value="Dynein_heavy"/>
    <property type="match status" value="1"/>
</dbReference>
<dbReference type="InterPro" id="IPR026983">
    <property type="entry name" value="DHC"/>
</dbReference>
<keyword evidence="4" id="KW-0493">Microtubule</keyword>
<keyword evidence="8" id="KW-0175">Coiled coil</keyword>
<feature type="domain" description="Dynein heavy chain C-terminal" evidence="15">
    <location>
        <begin position="508"/>
        <end position="815"/>
    </location>
</feature>
<dbReference type="GO" id="GO:0008569">
    <property type="term" value="F:minus-end-directed microtubule motor activity"/>
    <property type="evidence" value="ECO:0007669"/>
    <property type="project" value="InterPro"/>
</dbReference>
<dbReference type="GO" id="GO:0005874">
    <property type="term" value="C:microtubule"/>
    <property type="evidence" value="ECO:0007669"/>
    <property type="project" value="UniProtKB-KW"/>
</dbReference>
<feature type="domain" description="Dynein heavy chain region D6 P-loop" evidence="13">
    <location>
        <begin position="219"/>
        <end position="332"/>
    </location>
</feature>
<gene>
    <name evidence="16" type="ORF">SINC0208_LOCUS740</name>
</gene>
<dbReference type="Gene3D" id="3.10.490.20">
    <property type="match status" value="1"/>
</dbReference>
<dbReference type="InterPro" id="IPR042219">
    <property type="entry name" value="AAA_lid_11_sf"/>
</dbReference>
<dbReference type="InterPro" id="IPR043160">
    <property type="entry name" value="Dynein_C_barrel"/>
</dbReference>
<dbReference type="FunFam" id="3.40.50.300:FF:000362">
    <property type="entry name" value="Dynein, axonemal, heavy chain 6"/>
    <property type="match status" value="1"/>
</dbReference>
<dbReference type="PANTHER" id="PTHR22878:SF68">
    <property type="entry name" value="DYNEIN HEAVY CHAIN 6, AXONEMAL-LIKE"/>
    <property type="match status" value="1"/>
</dbReference>
<dbReference type="Gene3D" id="3.40.50.300">
    <property type="entry name" value="P-loop containing nucleotide triphosphate hydrolases"/>
    <property type="match status" value="1"/>
</dbReference>
<evidence type="ECO:0000256" key="6">
    <source>
        <dbReference type="ARBA" id="ARBA00022840"/>
    </source>
</evidence>
<keyword evidence="7" id="KW-0243">Dynein</keyword>
<evidence type="ECO:0008006" key="17">
    <source>
        <dbReference type="Google" id="ProtNLM"/>
    </source>
</evidence>
<evidence type="ECO:0000259" key="14">
    <source>
        <dbReference type="Pfam" id="PF18198"/>
    </source>
</evidence>
<dbReference type="FunFam" id="1.10.8.1220:FF:000001">
    <property type="entry name" value="Dynein axonemal heavy chain 5"/>
    <property type="match status" value="1"/>
</dbReference>
<keyword evidence="11" id="KW-0206">Cytoskeleton</keyword>
<dbReference type="InterPro" id="IPR041658">
    <property type="entry name" value="AAA_lid_11"/>
</dbReference>
<evidence type="ECO:0000259" key="13">
    <source>
        <dbReference type="Pfam" id="PF03028"/>
    </source>
</evidence>
<dbReference type="FunFam" id="1.10.8.720:FF:000001">
    <property type="entry name" value="dynein heavy chain 7, axonemal"/>
    <property type="match status" value="1"/>
</dbReference>